<dbReference type="EMBL" id="CP095053">
    <property type="protein sequence ID" value="UOR07182.1"/>
    <property type="molecule type" value="Genomic_DNA"/>
</dbReference>
<accession>A0A8T9SY57</accession>
<gene>
    <name evidence="1" type="ORF">MUN82_08805</name>
</gene>
<keyword evidence="2" id="KW-1185">Reference proteome</keyword>
<proteinExistence type="predicted"/>
<dbReference type="KEGG" id="haei:MUN82_08805"/>
<reference evidence="1 2" key="1">
    <citation type="submission" date="2022-04" db="EMBL/GenBank/DDBJ databases">
        <title>Hymenobacter sp. isolated from the air.</title>
        <authorList>
            <person name="Won M."/>
            <person name="Lee C.-M."/>
            <person name="Woen H.-Y."/>
            <person name="Kwon S.-W."/>
        </authorList>
    </citation>
    <scope>NUCLEOTIDE SEQUENCE [LARGE SCALE GENOMIC DNA]</scope>
    <source>
        <strain evidence="2">5413 J-13</strain>
    </source>
</reference>
<sequence length="87" mass="9764">MAYQPVEPVLLALRFRTNEERQPYPTRTYAAPLPSGNYLELVPKPGMQHADEKTPAGVKVAVHSVHCLEDLQESLAGRGRRQVLELK</sequence>
<dbReference type="RefSeq" id="WP_245096740.1">
    <property type="nucleotide sequence ID" value="NZ_CP095053.1"/>
</dbReference>
<evidence type="ECO:0000313" key="1">
    <source>
        <dbReference type="EMBL" id="UOR07182.1"/>
    </source>
</evidence>
<organism evidence="1 2">
    <name type="scientific">Hymenobacter aerilatus</name>
    <dbReference type="NCBI Taxonomy" id="2932251"/>
    <lineage>
        <taxon>Bacteria</taxon>
        <taxon>Pseudomonadati</taxon>
        <taxon>Bacteroidota</taxon>
        <taxon>Cytophagia</taxon>
        <taxon>Cytophagales</taxon>
        <taxon>Hymenobacteraceae</taxon>
        <taxon>Hymenobacter</taxon>
    </lineage>
</organism>
<name>A0A8T9SY57_9BACT</name>
<dbReference type="Proteomes" id="UP000829925">
    <property type="component" value="Chromosome"/>
</dbReference>
<dbReference type="AlphaFoldDB" id="A0A8T9SY57"/>
<protein>
    <submittedName>
        <fullName evidence="1">Uncharacterized protein</fullName>
    </submittedName>
</protein>
<evidence type="ECO:0000313" key="2">
    <source>
        <dbReference type="Proteomes" id="UP000829925"/>
    </source>
</evidence>